<keyword evidence="1" id="KW-0472">Membrane</keyword>
<name>A0A9D4PWS6_RHISA</name>
<evidence type="ECO:0000313" key="2">
    <source>
        <dbReference type="EMBL" id="KAH7957255.1"/>
    </source>
</evidence>
<reference evidence="2" key="1">
    <citation type="journal article" date="2020" name="Cell">
        <title>Large-Scale Comparative Analyses of Tick Genomes Elucidate Their Genetic Diversity and Vector Capacities.</title>
        <authorList>
            <consortium name="Tick Genome and Microbiome Consortium (TIGMIC)"/>
            <person name="Jia N."/>
            <person name="Wang J."/>
            <person name="Shi W."/>
            <person name="Du L."/>
            <person name="Sun Y."/>
            <person name="Zhan W."/>
            <person name="Jiang J.F."/>
            <person name="Wang Q."/>
            <person name="Zhang B."/>
            <person name="Ji P."/>
            <person name="Bell-Sakyi L."/>
            <person name="Cui X.M."/>
            <person name="Yuan T.T."/>
            <person name="Jiang B.G."/>
            <person name="Yang W.F."/>
            <person name="Lam T.T."/>
            <person name="Chang Q.C."/>
            <person name="Ding S.J."/>
            <person name="Wang X.J."/>
            <person name="Zhu J.G."/>
            <person name="Ruan X.D."/>
            <person name="Zhao L."/>
            <person name="Wei J.T."/>
            <person name="Ye R.Z."/>
            <person name="Que T.C."/>
            <person name="Du C.H."/>
            <person name="Zhou Y.H."/>
            <person name="Cheng J.X."/>
            <person name="Dai P.F."/>
            <person name="Guo W.B."/>
            <person name="Han X.H."/>
            <person name="Huang E.J."/>
            <person name="Li L.F."/>
            <person name="Wei W."/>
            <person name="Gao Y.C."/>
            <person name="Liu J.Z."/>
            <person name="Shao H.Z."/>
            <person name="Wang X."/>
            <person name="Wang C.C."/>
            <person name="Yang T.C."/>
            <person name="Huo Q.B."/>
            <person name="Li W."/>
            <person name="Chen H.Y."/>
            <person name="Chen S.E."/>
            <person name="Zhou L.G."/>
            <person name="Ni X.B."/>
            <person name="Tian J.H."/>
            <person name="Sheng Y."/>
            <person name="Liu T."/>
            <person name="Pan Y.S."/>
            <person name="Xia L.Y."/>
            <person name="Li J."/>
            <person name="Zhao F."/>
            <person name="Cao W.C."/>
        </authorList>
    </citation>
    <scope>NUCLEOTIDE SEQUENCE</scope>
    <source>
        <strain evidence="2">Rsan-2018</strain>
    </source>
</reference>
<evidence type="ECO:0000313" key="3">
    <source>
        <dbReference type="Proteomes" id="UP000821837"/>
    </source>
</evidence>
<dbReference type="EMBL" id="JABSTV010001250">
    <property type="protein sequence ID" value="KAH7957255.1"/>
    <property type="molecule type" value="Genomic_DNA"/>
</dbReference>
<sequence length="98" mass="10889">MPLVYSFSSRTFRRPCGLSVSALLLAFLWVAAVLAVLILRFLPASAKGSKSREWRDGALAATGLGMLFLLFASAFYVVYYCLCLRRRAEYVEPNETSA</sequence>
<reference evidence="2" key="2">
    <citation type="submission" date="2021-09" db="EMBL/GenBank/DDBJ databases">
        <authorList>
            <person name="Jia N."/>
            <person name="Wang J."/>
            <person name="Shi W."/>
            <person name="Du L."/>
            <person name="Sun Y."/>
            <person name="Zhan W."/>
            <person name="Jiang J."/>
            <person name="Wang Q."/>
            <person name="Zhang B."/>
            <person name="Ji P."/>
            <person name="Sakyi L.B."/>
            <person name="Cui X."/>
            <person name="Yuan T."/>
            <person name="Jiang B."/>
            <person name="Yang W."/>
            <person name="Lam T.T.-Y."/>
            <person name="Chang Q."/>
            <person name="Ding S."/>
            <person name="Wang X."/>
            <person name="Zhu J."/>
            <person name="Ruan X."/>
            <person name="Zhao L."/>
            <person name="Wei J."/>
            <person name="Que T."/>
            <person name="Du C."/>
            <person name="Cheng J."/>
            <person name="Dai P."/>
            <person name="Han X."/>
            <person name="Huang E."/>
            <person name="Gao Y."/>
            <person name="Liu J."/>
            <person name="Shao H."/>
            <person name="Ye R."/>
            <person name="Li L."/>
            <person name="Wei W."/>
            <person name="Wang X."/>
            <person name="Wang C."/>
            <person name="Huo Q."/>
            <person name="Li W."/>
            <person name="Guo W."/>
            <person name="Chen H."/>
            <person name="Chen S."/>
            <person name="Zhou L."/>
            <person name="Zhou L."/>
            <person name="Ni X."/>
            <person name="Tian J."/>
            <person name="Zhou Y."/>
            <person name="Sheng Y."/>
            <person name="Liu T."/>
            <person name="Pan Y."/>
            <person name="Xia L."/>
            <person name="Li J."/>
            <person name="Zhao F."/>
            <person name="Cao W."/>
        </authorList>
    </citation>
    <scope>NUCLEOTIDE SEQUENCE</scope>
    <source>
        <strain evidence="2">Rsan-2018</strain>
        <tissue evidence="2">Larvae</tissue>
    </source>
</reference>
<protein>
    <submittedName>
        <fullName evidence="2">Uncharacterized protein</fullName>
    </submittedName>
</protein>
<evidence type="ECO:0000256" key="1">
    <source>
        <dbReference type="SAM" id="Phobius"/>
    </source>
</evidence>
<keyword evidence="1" id="KW-1133">Transmembrane helix</keyword>
<keyword evidence="3" id="KW-1185">Reference proteome</keyword>
<keyword evidence="1" id="KW-0812">Transmembrane</keyword>
<dbReference type="AlphaFoldDB" id="A0A9D4PWS6"/>
<gene>
    <name evidence="2" type="ORF">HPB52_016656</name>
</gene>
<comment type="caution">
    <text evidence="2">The sequence shown here is derived from an EMBL/GenBank/DDBJ whole genome shotgun (WGS) entry which is preliminary data.</text>
</comment>
<proteinExistence type="predicted"/>
<feature type="transmembrane region" description="Helical" evidence="1">
    <location>
        <begin position="59"/>
        <end position="82"/>
    </location>
</feature>
<organism evidence="2 3">
    <name type="scientific">Rhipicephalus sanguineus</name>
    <name type="common">Brown dog tick</name>
    <name type="synonym">Ixodes sanguineus</name>
    <dbReference type="NCBI Taxonomy" id="34632"/>
    <lineage>
        <taxon>Eukaryota</taxon>
        <taxon>Metazoa</taxon>
        <taxon>Ecdysozoa</taxon>
        <taxon>Arthropoda</taxon>
        <taxon>Chelicerata</taxon>
        <taxon>Arachnida</taxon>
        <taxon>Acari</taxon>
        <taxon>Parasitiformes</taxon>
        <taxon>Ixodida</taxon>
        <taxon>Ixodoidea</taxon>
        <taxon>Ixodidae</taxon>
        <taxon>Rhipicephalinae</taxon>
        <taxon>Rhipicephalus</taxon>
        <taxon>Rhipicephalus</taxon>
    </lineage>
</organism>
<dbReference type="Proteomes" id="UP000821837">
    <property type="component" value="Unassembled WGS sequence"/>
</dbReference>
<feature type="transmembrane region" description="Helical" evidence="1">
    <location>
        <begin position="20"/>
        <end position="39"/>
    </location>
</feature>
<accession>A0A9D4PWS6</accession>